<dbReference type="PANTHER" id="PTHR14273:SF0">
    <property type="entry name" value="LYR MOTIF-CONTAINING PROTEIN 1"/>
    <property type="match status" value="1"/>
</dbReference>
<organism evidence="4 5">
    <name type="scientific">Saccoglossus kowalevskii</name>
    <name type="common">Acorn worm</name>
    <dbReference type="NCBI Taxonomy" id="10224"/>
    <lineage>
        <taxon>Eukaryota</taxon>
        <taxon>Metazoa</taxon>
        <taxon>Hemichordata</taxon>
        <taxon>Enteropneusta</taxon>
        <taxon>Harrimaniidae</taxon>
        <taxon>Saccoglossus</taxon>
    </lineage>
</organism>
<dbReference type="PANTHER" id="PTHR14273">
    <property type="entry name" value="LYR MOTIF-CONTAINING PROTEIN 1"/>
    <property type="match status" value="1"/>
</dbReference>
<comment type="similarity">
    <text evidence="1">Belongs to the complex I LYR family.</text>
</comment>
<dbReference type="RefSeq" id="XP_002735143.1">
    <property type="nucleotide sequence ID" value="XM_002735097.2"/>
</dbReference>
<gene>
    <name evidence="5" type="primary">LOC100370509</name>
</gene>
<dbReference type="InterPro" id="IPR040330">
    <property type="entry name" value="LYRM1"/>
</dbReference>
<dbReference type="Pfam" id="PF05347">
    <property type="entry name" value="Complex1_LYR"/>
    <property type="match status" value="1"/>
</dbReference>
<dbReference type="InterPro" id="IPR045294">
    <property type="entry name" value="Complex1_LYR_LYRM1"/>
</dbReference>
<evidence type="ECO:0000259" key="3">
    <source>
        <dbReference type="Pfam" id="PF05347"/>
    </source>
</evidence>
<evidence type="ECO:0000256" key="2">
    <source>
        <dbReference type="SAM" id="MobiDB-lite"/>
    </source>
</evidence>
<dbReference type="Proteomes" id="UP000694865">
    <property type="component" value="Unplaced"/>
</dbReference>
<sequence>MAKRREVLSLYRQILRHAQKWESESTLPEDTKTDQSYIRAEARSLFKKNKEITEINKIDTCIKEAETRIQLALHYKNPHPRPVNIPYMGMPLSLSKGKKSQDRLRKQAKPLYLHSYDEQE</sequence>
<evidence type="ECO:0000256" key="1">
    <source>
        <dbReference type="ARBA" id="ARBA00009508"/>
    </source>
</evidence>
<feature type="domain" description="Complex 1 LYR protein" evidence="3">
    <location>
        <begin position="5"/>
        <end position="69"/>
    </location>
</feature>
<dbReference type="InterPro" id="IPR008011">
    <property type="entry name" value="Complex1_LYR_dom"/>
</dbReference>
<dbReference type="GeneID" id="100370509"/>
<keyword evidence="4" id="KW-1185">Reference proteome</keyword>
<feature type="region of interest" description="Disordered" evidence="2">
    <location>
        <begin position="80"/>
        <end position="120"/>
    </location>
</feature>
<name>A0ABM0GQL5_SACKO</name>
<evidence type="ECO:0000313" key="5">
    <source>
        <dbReference type="RefSeq" id="XP_002735143.1"/>
    </source>
</evidence>
<dbReference type="CDD" id="cd20261">
    <property type="entry name" value="Complex1_LYR_LYRM1"/>
    <property type="match status" value="1"/>
</dbReference>
<accession>A0ABM0GQL5</accession>
<reference evidence="5" key="1">
    <citation type="submission" date="2025-08" db="UniProtKB">
        <authorList>
            <consortium name="RefSeq"/>
        </authorList>
    </citation>
    <scope>IDENTIFICATION</scope>
    <source>
        <tissue evidence="5">Testes</tissue>
    </source>
</reference>
<protein>
    <submittedName>
        <fullName evidence="5">LYR motif containing protein 1-like</fullName>
    </submittedName>
</protein>
<proteinExistence type="inferred from homology"/>
<evidence type="ECO:0000313" key="4">
    <source>
        <dbReference type="Proteomes" id="UP000694865"/>
    </source>
</evidence>